<keyword evidence="3" id="KW-1185">Reference proteome</keyword>
<feature type="transmembrane region" description="Helical" evidence="1">
    <location>
        <begin position="10"/>
        <end position="28"/>
    </location>
</feature>
<keyword evidence="1" id="KW-1133">Transmembrane helix</keyword>
<evidence type="ECO:0000313" key="3">
    <source>
        <dbReference type="Proteomes" id="UP000199444"/>
    </source>
</evidence>
<reference evidence="2 3" key="1">
    <citation type="submission" date="2016-10" db="EMBL/GenBank/DDBJ databases">
        <authorList>
            <person name="de Groot N.N."/>
        </authorList>
    </citation>
    <scope>NUCLEOTIDE SEQUENCE [LARGE SCALE GENOMIC DNA]</scope>
    <source>
        <strain evidence="2 3">CGMCC 1.10449</strain>
    </source>
</reference>
<sequence length="31" mass="3483">MFGKVTKTDVFYLVAFTLALGFLYFSMITSA</sequence>
<keyword evidence="1" id="KW-0472">Membrane</keyword>
<keyword evidence="1" id="KW-0812">Transmembrane</keyword>
<evidence type="ECO:0000313" key="2">
    <source>
        <dbReference type="EMBL" id="SDQ58501.1"/>
    </source>
</evidence>
<name>A0A1H1C2X4_9BACI</name>
<protein>
    <submittedName>
        <fullName evidence="2">Uncharacterized protein</fullName>
    </submittedName>
</protein>
<organism evidence="2 3">
    <name type="scientific">Virgibacillus salinus</name>
    <dbReference type="NCBI Taxonomy" id="553311"/>
    <lineage>
        <taxon>Bacteria</taxon>
        <taxon>Bacillati</taxon>
        <taxon>Bacillota</taxon>
        <taxon>Bacilli</taxon>
        <taxon>Bacillales</taxon>
        <taxon>Bacillaceae</taxon>
        <taxon>Virgibacillus</taxon>
    </lineage>
</organism>
<dbReference type="AlphaFoldDB" id="A0A1H1C2X4"/>
<accession>A0A1H1C2X4</accession>
<dbReference type="Proteomes" id="UP000199444">
    <property type="component" value="Unassembled WGS sequence"/>
</dbReference>
<evidence type="ECO:0000256" key="1">
    <source>
        <dbReference type="SAM" id="Phobius"/>
    </source>
</evidence>
<gene>
    <name evidence="2" type="ORF">SAMN05216231_2044</name>
</gene>
<dbReference type="STRING" id="553311.SAMN05216231_2044"/>
<dbReference type="EMBL" id="FNKD01000002">
    <property type="protein sequence ID" value="SDQ58501.1"/>
    <property type="molecule type" value="Genomic_DNA"/>
</dbReference>
<proteinExistence type="predicted"/>